<feature type="compositionally biased region" description="Basic and acidic residues" evidence="1">
    <location>
        <begin position="1"/>
        <end position="12"/>
    </location>
</feature>
<gene>
    <name evidence="2" type="ORF">BN2614_LOCUS2</name>
</gene>
<dbReference type="AlphaFoldDB" id="A0A9X9M5U0"/>
<proteinExistence type="predicted"/>
<feature type="region of interest" description="Disordered" evidence="1">
    <location>
        <begin position="1"/>
        <end position="52"/>
    </location>
</feature>
<dbReference type="Proteomes" id="UP000269945">
    <property type="component" value="Unassembled WGS sequence"/>
</dbReference>
<sequence>MGQKKDQREHFEALLGYPGKDAPEAAGKVGQQLNREDRHRSGLRYAKKSEPI</sequence>
<keyword evidence="3" id="KW-1185">Reference proteome</keyword>
<evidence type="ECO:0000313" key="3">
    <source>
        <dbReference type="Proteomes" id="UP000269945"/>
    </source>
</evidence>
<feature type="non-terminal residue" evidence="2">
    <location>
        <position position="52"/>
    </location>
</feature>
<reference evidence="2 3" key="1">
    <citation type="submission" date="2018-10" db="EMBL/GenBank/DDBJ databases">
        <authorList>
            <person name="Ekblom R."/>
            <person name="Jareborg N."/>
        </authorList>
    </citation>
    <scope>NUCLEOTIDE SEQUENCE [LARGE SCALE GENOMIC DNA]</scope>
    <source>
        <tissue evidence="2">Muscle</tissue>
    </source>
</reference>
<evidence type="ECO:0000256" key="1">
    <source>
        <dbReference type="SAM" id="MobiDB-lite"/>
    </source>
</evidence>
<name>A0A9X9M5U0_GULGU</name>
<dbReference type="EMBL" id="CYRY02043215">
    <property type="protein sequence ID" value="VCX37427.1"/>
    <property type="molecule type" value="Genomic_DNA"/>
</dbReference>
<organism evidence="2 3">
    <name type="scientific">Gulo gulo</name>
    <name type="common">Wolverine</name>
    <name type="synonym">Gluton</name>
    <dbReference type="NCBI Taxonomy" id="48420"/>
    <lineage>
        <taxon>Eukaryota</taxon>
        <taxon>Metazoa</taxon>
        <taxon>Chordata</taxon>
        <taxon>Craniata</taxon>
        <taxon>Vertebrata</taxon>
        <taxon>Euteleostomi</taxon>
        <taxon>Mammalia</taxon>
        <taxon>Eutheria</taxon>
        <taxon>Laurasiatheria</taxon>
        <taxon>Carnivora</taxon>
        <taxon>Caniformia</taxon>
        <taxon>Musteloidea</taxon>
        <taxon>Mustelidae</taxon>
        <taxon>Guloninae</taxon>
        <taxon>Gulo</taxon>
    </lineage>
</organism>
<protein>
    <submittedName>
        <fullName evidence="2">Uncharacterized protein</fullName>
    </submittedName>
</protein>
<accession>A0A9X9M5U0</accession>
<comment type="caution">
    <text evidence="2">The sequence shown here is derived from an EMBL/GenBank/DDBJ whole genome shotgun (WGS) entry which is preliminary data.</text>
</comment>
<evidence type="ECO:0000313" key="2">
    <source>
        <dbReference type="EMBL" id="VCX37427.1"/>
    </source>
</evidence>